<evidence type="ECO:0000313" key="2">
    <source>
        <dbReference type="Proteomes" id="UP000015354"/>
    </source>
</evidence>
<name>S9TFY0_9TRYP</name>
<comment type="caution">
    <text evidence="1">The sequence shown here is derived from an EMBL/GenBank/DDBJ whole genome shotgun (WGS) entry which is preliminary data.</text>
</comment>
<dbReference type="Proteomes" id="UP000015354">
    <property type="component" value="Unassembled WGS sequence"/>
</dbReference>
<gene>
    <name evidence="1" type="ORF">STCU_12201</name>
</gene>
<organism evidence="1 2">
    <name type="scientific">Strigomonas culicis</name>
    <dbReference type="NCBI Taxonomy" id="28005"/>
    <lineage>
        <taxon>Eukaryota</taxon>
        <taxon>Discoba</taxon>
        <taxon>Euglenozoa</taxon>
        <taxon>Kinetoplastea</taxon>
        <taxon>Metakinetoplastina</taxon>
        <taxon>Trypanosomatida</taxon>
        <taxon>Trypanosomatidae</taxon>
        <taxon>Strigomonadinae</taxon>
        <taxon>Strigomonas</taxon>
    </lineage>
</organism>
<accession>S9TFY0</accession>
<keyword evidence="2" id="KW-1185">Reference proteome</keyword>
<evidence type="ECO:0000313" key="1">
    <source>
        <dbReference type="EMBL" id="EPY15248.1"/>
    </source>
</evidence>
<sequence>MIAPSIEAAHSPNSLLRHCFSTEGTTGAVANVIEPIPQATVAGPTAVLSVSTSANPFWSCRKSEFFVRSVAAAQSWCGVTDTLYFALLALTNAPSTPASQMARLLIALADTIALVSRGQCLTPHGAGEEGSGRAQPSLPLDMLLHAEHGSEVYSAYVLETLDLLCFFIQVRNPIHVGLVEEAKQCVLHHVERKLQPAML</sequence>
<dbReference type="EMBL" id="ATMH01012340">
    <property type="protein sequence ID" value="EPY15248.1"/>
    <property type="molecule type" value="Genomic_DNA"/>
</dbReference>
<reference evidence="1 2" key="1">
    <citation type="journal article" date="2013" name="PLoS ONE">
        <title>Predicting the Proteins of Angomonas deanei, Strigomonas culicis and Their Respective Endosymbionts Reveals New Aspects of the Trypanosomatidae Family.</title>
        <authorList>
            <person name="Motta M.C."/>
            <person name="Martins A.C."/>
            <person name="de Souza S.S."/>
            <person name="Catta-Preta C.M."/>
            <person name="Silva R."/>
            <person name="Klein C.C."/>
            <person name="de Almeida L.G."/>
            <person name="de Lima Cunha O."/>
            <person name="Ciapina L.P."/>
            <person name="Brocchi M."/>
            <person name="Colabardini A.C."/>
            <person name="de Araujo Lima B."/>
            <person name="Machado C.R."/>
            <person name="de Almeida Soares C.M."/>
            <person name="Probst C.M."/>
            <person name="de Menezes C.B."/>
            <person name="Thompson C.E."/>
            <person name="Bartholomeu D.C."/>
            <person name="Gradia D.F."/>
            <person name="Pavoni D.P."/>
            <person name="Grisard E.C."/>
            <person name="Fantinatti-Garboggini F."/>
            <person name="Marchini F.K."/>
            <person name="Rodrigues-Luiz G.F."/>
            <person name="Wagner G."/>
            <person name="Goldman G.H."/>
            <person name="Fietto J.L."/>
            <person name="Elias M.C."/>
            <person name="Goldman M.H."/>
            <person name="Sagot M.F."/>
            <person name="Pereira M."/>
            <person name="Stoco P.H."/>
            <person name="de Mendonca-Neto R.P."/>
            <person name="Teixeira S.M."/>
            <person name="Maciel T.E."/>
            <person name="de Oliveira Mendes T.A."/>
            <person name="Urmenyi T.P."/>
            <person name="de Souza W."/>
            <person name="Schenkman S."/>
            <person name="de Vasconcelos A.T."/>
        </authorList>
    </citation>
    <scope>NUCLEOTIDE SEQUENCE [LARGE SCALE GENOMIC DNA]</scope>
</reference>
<dbReference type="AlphaFoldDB" id="S9TFY0"/>
<protein>
    <submittedName>
        <fullName evidence="1">Uncharacterized protein</fullName>
    </submittedName>
</protein>
<proteinExistence type="predicted"/>